<gene>
    <name evidence="6" type="ORF">RR48_04886</name>
</gene>
<evidence type="ECO:0000256" key="2">
    <source>
        <dbReference type="PROSITE-ProRule" id="PRU00176"/>
    </source>
</evidence>
<protein>
    <submittedName>
        <fullName evidence="6">Nose resistant to fluoxetine protein 6</fullName>
    </submittedName>
</protein>
<dbReference type="InterPro" id="IPR052728">
    <property type="entry name" value="O2_lipid_transport_reg"/>
</dbReference>
<name>A0A0N1IQF6_PAPMA</name>
<feature type="transmembrane region" description="Helical" evidence="4">
    <location>
        <begin position="943"/>
        <end position="965"/>
    </location>
</feature>
<dbReference type="Pfam" id="PF20146">
    <property type="entry name" value="NRF"/>
    <property type="match status" value="1"/>
</dbReference>
<feature type="domain" description="RRM" evidence="5">
    <location>
        <begin position="89"/>
        <end position="172"/>
    </location>
</feature>
<evidence type="ECO:0000256" key="1">
    <source>
        <dbReference type="ARBA" id="ARBA00022884"/>
    </source>
</evidence>
<keyword evidence="4" id="KW-0812">Transmembrane</keyword>
<dbReference type="AlphaFoldDB" id="A0A0N1IQF6"/>
<organism evidence="6 7">
    <name type="scientific">Papilio machaon</name>
    <name type="common">Old World swallowtail butterfly</name>
    <dbReference type="NCBI Taxonomy" id="76193"/>
    <lineage>
        <taxon>Eukaryota</taxon>
        <taxon>Metazoa</taxon>
        <taxon>Ecdysozoa</taxon>
        <taxon>Arthropoda</taxon>
        <taxon>Hexapoda</taxon>
        <taxon>Insecta</taxon>
        <taxon>Pterygota</taxon>
        <taxon>Neoptera</taxon>
        <taxon>Endopterygota</taxon>
        <taxon>Lepidoptera</taxon>
        <taxon>Glossata</taxon>
        <taxon>Ditrysia</taxon>
        <taxon>Papilionoidea</taxon>
        <taxon>Papilionidae</taxon>
        <taxon>Papilioninae</taxon>
        <taxon>Papilio</taxon>
    </lineage>
</organism>
<dbReference type="InterPro" id="IPR000504">
    <property type="entry name" value="RRM_dom"/>
</dbReference>
<dbReference type="PROSITE" id="PS50102">
    <property type="entry name" value="RRM"/>
    <property type="match status" value="1"/>
</dbReference>
<dbReference type="CDD" id="cd00590">
    <property type="entry name" value="RRM_SF"/>
    <property type="match status" value="1"/>
</dbReference>
<feature type="transmembrane region" description="Helical" evidence="4">
    <location>
        <begin position="985"/>
        <end position="1007"/>
    </location>
</feature>
<evidence type="ECO:0000256" key="4">
    <source>
        <dbReference type="SAM" id="Phobius"/>
    </source>
</evidence>
<evidence type="ECO:0000313" key="6">
    <source>
        <dbReference type="EMBL" id="KPJ20288.1"/>
    </source>
</evidence>
<feature type="compositionally biased region" description="Low complexity" evidence="3">
    <location>
        <begin position="10"/>
        <end position="20"/>
    </location>
</feature>
<dbReference type="SMART" id="SM00360">
    <property type="entry name" value="RRM"/>
    <property type="match status" value="2"/>
</dbReference>
<keyword evidence="4" id="KW-1133">Transmembrane helix</keyword>
<dbReference type="SUPFAM" id="SSF54928">
    <property type="entry name" value="RNA-binding domain, RBD"/>
    <property type="match status" value="1"/>
</dbReference>
<feature type="transmembrane region" description="Helical" evidence="4">
    <location>
        <begin position="681"/>
        <end position="700"/>
    </location>
</feature>
<feature type="compositionally biased region" description="Acidic residues" evidence="3">
    <location>
        <begin position="48"/>
        <end position="67"/>
    </location>
</feature>
<dbReference type="GO" id="GO:0003723">
    <property type="term" value="F:RNA binding"/>
    <property type="evidence" value="ECO:0007669"/>
    <property type="project" value="UniProtKB-UniRule"/>
</dbReference>
<proteinExistence type="predicted"/>
<keyword evidence="4" id="KW-0472">Membrane</keyword>
<evidence type="ECO:0000256" key="3">
    <source>
        <dbReference type="SAM" id="MobiDB-lite"/>
    </source>
</evidence>
<dbReference type="EMBL" id="KQ459717">
    <property type="protein sequence ID" value="KPJ20288.1"/>
    <property type="molecule type" value="Genomic_DNA"/>
</dbReference>
<keyword evidence="1 2" id="KW-0694">RNA-binding</keyword>
<accession>A0A0N1IQF6</accession>
<feature type="transmembrane region" description="Helical" evidence="4">
    <location>
        <begin position="857"/>
        <end position="874"/>
    </location>
</feature>
<feature type="region of interest" description="Disordered" evidence="3">
    <location>
        <begin position="252"/>
        <end position="279"/>
    </location>
</feature>
<evidence type="ECO:0000313" key="7">
    <source>
        <dbReference type="Proteomes" id="UP000053240"/>
    </source>
</evidence>
<sequence>MVAQKRGRGAKAQAAKAKAATQAEEVPQPEVESMEGTEENNGQTESAEQGDEGPVNEETQETEENDQSQENAENESKSEEQKEEKVESGKLLVENLPSSFLFDYQEKLKELFSKHGEVISVKRGPIIVTELTTTPTLSAIVEFKNKESMEKALCEDGAVVEGSAISVAAESRGETAVLVGVPYEASTDYVRLLFAQCGDVSHIHEFSKTKYKILRVTFFEKEAAEKALKLDRELRINGFLVTITKFRDEEEQKAHAANSNKNKRQHSQQGARGAGGAAGAGAVDASGRYHSGFFQGNRLWLGSKDECFLLDQIHVSYLERHRGNGFVRRERDFTDHSQSWPSYDGKGALAQITTSDDVPSHRLAYVAVQISLNITKFKVPKLYDIVLGLCLPRSCAPEDVESLVKFSIMINDNLKSNGTIPRSIKITSLRHIEEYYEVKYDTGAVLVILVTIILLALAIIATIVDYGFINCIKNQTGMLTIDKNKYDLNKERYDEQIRKQCELVKVFVDLKREKSTNNKENVNFNKDMFKTMNTEAMKKSVKGRDAPILTLDVMATERQMASCKRCGKYRKQNEPPKHMATLPACPRQYKTCASLTNTEYRKRNSLFLNLLLSFSLKHNCKIIFNTKMANQDLAVVHLLRIFSTFWIIFIHVSLLVNYLAENINDANEWMGSYSILTTGTLAFDTLIFVSGTFSAHHFFYLSSRYTLRELVSCGGHCGKFFQFVCFVTNRAVRLLPPYVYTIFLTAVLSRVSRDTQAVTFPEQDHNCDVYWWRNILYITLFYPQEEQISWYLSTETWLHACGALLCVLLLRRRRGALLLLNVVLLAAVGYDVFTAFADYHRRYTNVFDAYHYMMNRAASRAAPYLVGVLAGWMIHKTDGRIPVSRMTRSCLWGASVSALVTSVVTSQSVRHWACAWLHVAWPLALLWPALVCSTDHAAFSRVVVSNCGVAALSRLSYCLLLVHGATARWLLLRAAPALCNHAACVWSYFAGTLLLSVAGALVLALLLELPACCLLRRICDYAYS</sequence>
<feature type="transmembrane region" description="Helical" evidence="4">
    <location>
        <begin position="636"/>
        <end position="660"/>
    </location>
</feature>
<feature type="transmembrane region" description="Helical" evidence="4">
    <location>
        <begin position="817"/>
        <end position="837"/>
    </location>
</feature>
<keyword evidence="7" id="KW-1185">Reference proteome</keyword>
<dbReference type="Pfam" id="PF00076">
    <property type="entry name" value="RRM_1"/>
    <property type="match status" value="1"/>
</dbReference>
<dbReference type="PANTHER" id="PTHR11161:SF0">
    <property type="entry name" value="O-ACYLTRANSFERASE LIKE PROTEIN"/>
    <property type="match status" value="1"/>
</dbReference>
<dbReference type="Gene3D" id="3.30.70.330">
    <property type="match status" value="1"/>
</dbReference>
<feature type="compositionally biased region" description="Basic and acidic residues" evidence="3">
    <location>
        <begin position="74"/>
        <end position="88"/>
    </location>
</feature>
<feature type="region of interest" description="Disordered" evidence="3">
    <location>
        <begin position="1"/>
        <end position="90"/>
    </location>
</feature>
<dbReference type="InterPro" id="IPR006621">
    <property type="entry name" value="Nose-resist-to-fluoxetine_N"/>
</dbReference>
<dbReference type="InterPro" id="IPR035979">
    <property type="entry name" value="RBD_domain_sf"/>
</dbReference>
<dbReference type="InterPro" id="IPR012677">
    <property type="entry name" value="Nucleotide-bd_a/b_plait_sf"/>
</dbReference>
<reference evidence="6 7" key="1">
    <citation type="journal article" date="2015" name="Nat. Commun.">
        <title>Outbred genome sequencing and CRISPR/Cas9 gene editing in butterflies.</title>
        <authorList>
            <person name="Li X."/>
            <person name="Fan D."/>
            <person name="Zhang W."/>
            <person name="Liu G."/>
            <person name="Zhang L."/>
            <person name="Zhao L."/>
            <person name="Fang X."/>
            <person name="Chen L."/>
            <person name="Dong Y."/>
            <person name="Chen Y."/>
            <person name="Ding Y."/>
            <person name="Zhao R."/>
            <person name="Feng M."/>
            <person name="Zhu Y."/>
            <person name="Feng Y."/>
            <person name="Jiang X."/>
            <person name="Zhu D."/>
            <person name="Xiang H."/>
            <person name="Feng X."/>
            <person name="Li S."/>
            <person name="Wang J."/>
            <person name="Zhang G."/>
            <person name="Kronforst M.R."/>
            <person name="Wang W."/>
        </authorList>
    </citation>
    <scope>NUCLEOTIDE SEQUENCE [LARGE SCALE GENOMIC DNA]</scope>
    <source>
        <strain evidence="6">Ya'a_city_454_Pm</strain>
        <tissue evidence="6">Whole body</tissue>
    </source>
</reference>
<evidence type="ECO:0000259" key="5">
    <source>
        <dbReference type="PROSITE" id="PS50102"/>
    </source>
</evidence>
<dbReference type="InParanoid" id="A0A0N1IQF6"/>
<dbReference type="PANTHER" id="PTHR11161">
    <property type="entry name" value="O-ACYLTRANSFERASE"/>
    <property type="match status" value="1"/>
</dbReference>
<feature type="transmembrane region" description="Helical" evidence="4">
    <location>
        <begin position="910"/>
        <end position="931"/>
    </location>
</feature>
<dbReference type="Proteomes" id="UP000053240">
    <property type="component" value="Unassembled WGS sequence"/>
</dbReference>
<feature type="transmembrane region" description="Helical" evidence="4">
    <location>
        <begin position="444"/>
        <end position="469"/>
    </location>
</feature>